<name>A0AAV9XXD9_9CRYT</name>
<sequence>MDSRYEVNRLVEKARKIQFIQEKINKRISELDIEDLNKINTVNLDANNSNIVDSASEFPNYSIGSKKSSYCSNNLDENNSEVPYEQTNKIDILESIDLRLITKKKSKKGLRFFREGIFIKREEDLNKQKIVTKNLGKTVDEFLYSNDSTVFKREIFPELEYWDLPFVKPKENPSENEFPFEILESKINNLIEHPIPIEPKYDPNSKIDSNIILTPAEKAKLRRRKKQEKELEKQDRIRMGLEPPPPPKLKLSSILNMFNGKLISDPSEVELQIRKQVQERVLAHEQRNQERKLTDEEKSMKKSRKWQLDPSIPIVNAAIFHLTNLSDKRIIFKIDRNAKDCHLTGCCVVSSISSSTVFVEGSSKSIRFYKNLLLNRIKWNEYESKCECNLVWEGTNDSRRFKGWKMYYCHTKEDEYKFFLDNKSLDIWSTSNNFTLAQKLI</sequence>
<evidence type="ECO:0000256" key="3">
    <source>
        <dbReference type="ARBA" id="ARBA00023187"/>
    </source>
</evidence>
<evidence type="ECO:0000259" key="7">
    <source>
        <dbReference type="Pfam" id="PF08572"/>
    </source>
</evidence>
<dbReference type="AlphaFoldDB" id="A0AAV9XXD9"/>
<dbReference type="InterPro" id="IPR013881">
    <property type="entry name" value="Pre-mRNA_splic_Prp3_dom"/>
</dbReference>
<comment type="subcellular location">
    <subcellularLocation>
        <location evidence="1">Nucleus</location>
    </subcellularLocation>
</comment>
<evidence type="ECO:0000256" key="5">
    <source>
        <dbReference type="SAM" id="MobiDB-lite"/>
    </source>
</evidence>
<dbReference type="Pfam" id="PF08572">
    <property type="entry name" value="PRP3"/>
    <property type="match status" value="1"/>
</dbReference>
<evidence type="ECO:0000259" key="6">
    <source>
        <dbReference type="Pfam" id="PF06544"/>
    </source>
</evidence>
<dbReference type="PANTHER" id="PTHR14212:SF0">
    <property type="entry name" value="U4_U6 SMALL NUCLEAR RIBONUCLEOPROTEIN PRP3"/>
    <property type="match status" value="1"/>
</dbReference>
<keyword evidence="3" id="KW-0508">mRNA splicing</keyword>
<evidence type="ECO:0000256" key="4">
    <source>
        <dbReference type="ARBA" id="ARBA00023242"/>
    </source>
</evidence>
<keyword evidence="4" id="KW-0539">Nucleus</keyword>
<dbReference type="InterPro" id="IPR027104">
    <property type="entry name" value="Prp3"/>
</dbReference>
<feature type="region of interest" description="Disordered" evidence="5">
    <location>
        <begin position="222"/>
        <end position="243"/>
    </location>
</feature>
<dbReference type="PANTHER" id="PTHR14212">
    <property type="entry name" value="U4/U6-ASSOCIATED RNA SPLICING FACTOR-RELATED"/>
    <property type="match status" value="1"/>
</dbReference>
<keyword evidence="2" id="KW-0507">mRNA processing</keyword>
<dbReference type="Proteomes" id="UP001311799">
    <property type="component" value="Unassembled WGS sequence"/>
</dbReference>
<comment type="caution">
    <text evidence="8">The sequence shown here is derived from an EMBL/GenBank/DDBJ whole genome shotgun (WGS) entry which is preliminary data.</text>
</comment>
<dbReference type="GO" id="GO:0000398">
    <property type="term" value="P:mRNA splicing, via spliceosome"/>
    <property type="evidence" value="ECO:0007669"/>
    <property type="project" value="InterPro"/>
</dbReference>
<evidence type="ECO:0000313" key="9">
    <source>
        <dbReference type="Proteomes" id="UP001311799"/>
    </source>
</evidence>
<evidence type="ECO:0000256" key="1">
    <source>
        <dbReference type="ARBA" id="ARBA00004123"/>
    </source>
</evidence>
<keyword evidence="9" id="KW-1185">Reference proteome</keyword>
<dbReference type="GO" id="GO:0046540">
    <property type="term" value="C:U4/U6 x U5 tri-snRNP complex"/>
    <property type="evidence" value="ECO:0007669"/>
    <property type="project" value="InterPro"/>
</dbReference>
<evidence type="ECO:0000256" key="2">
    <source>
        <dbReference type="ARBA" id="ARBA00022664"/>
    </source>
</evidence>
<feature type="domain" description="Small nuclear ribonucleoprotein Prp3 C-terminal" evidence="6">
    <location>
        <begin position="319"/>
        <end position="429"/>
    </location>
</feature>
<dbReference type="EMBL" id="JAWDEY010000022">
    <property type="protein sequence ID" value="KAK6588865.1"/>
    <property type="molecule type" value="Genomic_DNA"/>
</dbReference>
<accession>A0AAV9XXD9</accession>
<dbReference type="Pfam" id="PF06544">
    <property type="entry name" value="Prp3_C"/>
    <property type="match status" value="1"/>
</dbReference>
<organism evidence="8 9">
    <name type="scientific">Cryptosporidium xiaoi</name>
    <dbReference type="NCBI Taxonomy" id="659607"/>
    <lineage>
        <taxon>Eukaryota</taxon>
        <taxon>Sar</taxon>
        <taxon>Alveolata</taxon>
        <taxon>Apicomplexa</taxon>
        <taxon>Conoidasida</taxon>
        <taxon>Coccidia</taxon>
        <taxon>Eucoccidiorida</taxon>
        <taxon>Eimeriorina</taxon>
        <taxon>Cryptosporidiidae</taxon>
        <taxon>Cryptosporidium</taxon>
    </lineage>
</organism>
<feature type="domain" description="Pre-mRNA-splicing factor 3" evidence="7">
    <location>
        <begin position="102"/>
        <end position="294"/>
    </location>
</feature>
<feature type="compositionally biased region" description="Basic and acidic residues" evidence="5">
    <location>
        <begin position="227"/>
        <end position="239"/>
    </location>
</feature>
<reference evidence="8 9" key="1">
    <citation type="submission" date="2023-10" db="EMBL/GenBank/DDBJ databases">
        <title>Comparative genomics analysis reveals potential genetic determinants of host preference in Cryptosporidium xiaoi.</title>
        <authorList>
            <person name="Xiao L."/>
            <person name="Li J."/>
        </authorList>
    </citation>
    <scope>NUCLEOTIDE SEQUENCE [LARGE SCALE GENOMIC DNA]</scope>
    <source>
        <strain evidence="8 9">52996</strain>
    </source>
</reference>
<protein>
    <submittedName>
        <fullName evidence="8">Uncharacterized protein</fullName>
    </submittedName>
</protein>
<gene>
    <name evidence="8" type="ORF">RS030_2241</name>
</gene>
<dbReference type="CDD" id="cd24162">
    <property type="entry name" value="Prp3_C"/>
    <property type="match status" value="1"/>
</dbReference>
<dbReference type="InterPro" id="IPR010541">
    <property type="entry name" value="Prp3_C"/>
</dbReference>
<proteinExistence type="predicted"/>
<evidence type="ECO:0000313" key="8">
    <source>
        <dbReference type="EMBL" id="KAK6588865.1"/>
    </source>
</evidence>